<sequence length="399" mass="47792">MYPKVRSQPKNANETKLTLQLNLPEMNPAKSTLIPFLTYLLFFIRIKYFQVKMFIKLYTIPIENQFFLLFQIIFIEQNLECIQQFLIRFHNFLFKLNNSINQFKQSLAINVFKNLPLQLEKYFQYMYVQNSKDQLQILIFWYKLQNLLIIHQFNLLNNMGNFCQGDKQYDSNCQDNTHVYEATINSSTITIIHGNILQNNLRGILNAQLDPNSFTLMQLPEMQREFLKQKIPIIQRLPPGACQSEFIINLKINYQDTRKEIIEAYEQGFELMFQHELENVGYREGKDKFKDKSEQFHNSECLLEAIFNRIKQNKMIKTFQIFSVDMSICQQYKNELKKQQHKYLSKKNFERCSTQEQLNESYTERFLTANSCDQADFVNKQYIKQQLKRSFPNTQQKDQ</sequence>
<gene>
    <name evidence="1" type="ORF">PPENT_87.1.T1580095</name>
</gene>
<protein>
    <submittedName>
        <fullName evidence="1">Uncharacterized protein</fullName>
    </submittedName>
</protein>
<organism evidence="1 2">
    <name type="scientific">Paramecium pentaurelia</name>
    <dbReference type="NCBI Taxonomy" id="43138"/>
    <lineage>
        <taxon>Eukaryota</taxon>
        <taxon>Sar</taxon>
        <taxon>Alveolata</taxon>
        <taxon>Ciliophora</taxon>
        <taxon>Intramacronucleata</taxon>
        <taxon>Oligohymenophorea</taxon>
        <taxon>Peniculida</taxon>
        <taxon>Parameciidae</taxon>
        <taxon>Paramecium</taxon>
    </lineage>
</organism>
<evidence type="ECO:0000313" key="1">
    <source>
        <dbReference type="EMBL" id="CAD8210277.1"/>
    </source>
</evidence>
<dbReference type="EMBL" id="CAJJDO010000158">
    <property type="protein sequence ID" value="CAD8210277.1"/>
    <property type="molecule type" value="Genomic_DNA"/>
</dbReference>
<comment type="caution">
    <text evidence="1">The sequence shown here is derived from an EMBL/GenBank/DDBJ whole genome shotgun (WGS) entry which is preliminary data.</text>
</comment>
<reference evidence="1" key="1">
    <citation type="submission" date="2021-01" db="EMBL/GenBank/DDBJ databases">
        <authorList>
            <consortium name="Genoscope - CEA"/>
            <person name="William W."/>
        </authorList>
    </citation>
    <scope>NUCLEOTIDE SEQUENCE</scope>
</reference>
<dbReference type="Proteomes" id="UP000689195">
    <property type="component" value="Unassembled WGS sequence"/>
</dbReference>
<dbReference type="AlphaFoldDB" id="A0A8S1YBV6"/>
<proteinExistence type="predicted"/>
<evidence type="ECO:0000313" key="2">
    <source>
        <dbReference type="Proteomes" id="UP000689195"/>
    </source>
</evidence>
<name>A0A8S1YBV6_9CILI</name>
<accession>A0A8S1YBV6</accession>
<dbReference type="OrthoDB" id="294543at2759"/>
<keyword evidence="2" id="KW-1185">Reference proteome</keyword>